<evidence type="ECO:0000256" key="1">
    <source>
        <dbReference type="ARBA" id="ARBA00006754"/>
    </source>
</evidence>
<dbReference type="PANTHER" id="PTHR33744">
    <property type="entry name" value="CARBOHYDRATE DIACID REGULATOR"/>
    <property type="match status" value="1"/>
</dbReference>
<dbReference type="Pfam" id="PF13556">
    <property type="entry name" value="HTH_30"/>
    <property type="match status" value="1"/>
</dbReference>
<dbReference type="Gene3D" id="1.10.10.2840">
    <property type="entry name" value="PucR C-terminal helix-turn-helix domain"/>
    <property type="match status" value="1"/>
</dbReference>
<keyword evidence="8" id="KW-1185">Reference proteome</keyword>
<sequence length="405" mass="45441">MSMTVQEVLELPQLYELRLRAGADHVHRLVRWFYVAENEGISDWIEGGELVFITGINQVRDEANLLDLLDQAATKNVAGIVILTGTDFIREIPATVLEKADTLGLPLIEQPYHLKLVELTHVIGTRLVQLSQIKKSAEDVVSQLLLGQYPSLETIQLRAQQLGLPLLGQHVVAVVRLSNVQDFFQDSGAQHKTHDLYQKKQACYEHLESWRKQHEQVFPIVPQGEQFSLVLSLQDQDLNFWFQALSALVSALRESESDLKLYVGLSTEVNSAVAFQRGYWEACQAEEIAADLKTSSGVCLYNELGVLRLIKAIPNKAVTQQLMNETLGCLIEPEKKQPYLLIETLDAWLKESGNAIQAAARLGIHRNTLNQRIQKIEALTGQSLGNPNFRLNASVALLIWQISHD</sequence>
<dbReference type="InterPro" id="IPR025736">
    <property type="entry name" value="PucR_C-HTH_dom"/>
</dbReference>
<comment type="similarity">
    <text evidence="1">Belongs to the CdaR family.</text>
</comment>
<proteinExistence type="inferred from homology"/>
<comment type="caution">
    <text evidence="5">The sequence shown here is derived from an EMBL/GenBank/DDBJ whole genome shotgun (WGS) entry which is preliminary data.</text>
</comment>
<feature type="domain" description="Purine catabolism PurC-like" evidence="2">
    <location>
        <begin position="7"/>
        <end position="125"/>
    </location>
</feature>
<evidence type="ECO:0000313" key="8">
    <source>
        <dbReference type="Proteomes" id="UP001498501"/>
    </source>
</evidence>
<dbReference type="Proteomes" id="UP001208534">
    <property type="component" value="Unassembled WGS sequence"/>
</dbReference>
<organism evidence="5 7">
    <name type="scientific">Acinetobacter junii</name>
    <dbReference type="NCBI Taxonomy" id="40215"/>
    <lineage>
        <taxon>Bacteria</taxon>
        <taxon>Pseudomonadati</taxon>
        <taxon>Pseudomonadota</taxon>
        <taxon>Gammaproteobacteria</taxon>
        <taxon>Moraxellales</taxon>
        <taxon>Moraxellaceae</taxon>
        <taxon>Acinetobacter</taxon>
    </lineage>
</organism>
<evidence type="ECO:0000313" key="5">
    <source>
        <dbReference type="EMBL" id="MCU4396968.1"/>
    </source>
</evidence>
<accession>A0AAW5R8D7</accession>
<feature type="domain" description="CdaR GGDEF-like" evidence="4">
    <location>
        <begin position="153"/>
        <end position="286"/>
    </location>
</feature>
<dbReference type="InterPro" id="IPR041522">
    <property type="entry name" value="CdaR_GGDEF"/>
</dbReference>
<feature type="domain" description="PucR C-terminal helix-turn-helix" evidence="3">
    <location>
        <begin position="341"/>
        <end position="399"/>
    </location>
</feature>
<dbReference type="InterPro" id="IPR051448">
    <property type="entry name" value="CdaR-like_regulators"/>
</dbReference>
<dbReference type="InterPro" id="IPR012914">
    <property type="entry name" value="PucR_dom"/>
</dbReference>
<evidence type="ECO:0000259" key="3">
    <source>
        <dbReference type="Pfam" id="PF13556"/>
    </source>
</evidence>
<gene>
    <name evidence="5" type="ORF">KTH64_08355</name>
    <name evidence="6" type="ORF">WM018_14265</name>
</gene>
<dbReference type="InterPro" id="IPR042070">
    <property type="entry name" value="PucR_C-HTH_sf"/>
</dbReference>
<reference evidence="5" key="1">
    <citation type="submission" date="2021-06" db="EMBL/GenBank/DDBJ databases">
        <title>Propagation of a rapidly emergent carbapenem-resistant Acinetobacter baumannii lineage by various extra-hospital transmission networks.</title>
        <authorList>
            <person name="Calix J."/>
        </authorList>
    </citation>
    <scope>NUCLEOTIDE SEQUENCE</scope>
    <source>
        <strain evidence="5">WU_MDCI_Aw63</strain>
    </source>
</reference>
<dbReference type="Pfam" id="PF07905">
    <property type="entry name" value="PucR"/>
    <property type="match status" value="1"/>
</dbReference>
<evidence type="ECO:0000313" key="7">
    <source>
        <dbReference type="Proteomes" id="UP001208534"/>
    </source>
</evidence>
<dbReference type="PANTHER" id="PTHR33744:SF1">
    <property type="entry name" value="DNA-BINDING TRANSCRIPTIONAL ACTIVATOR ADER"/>
    <property type="match status" value="1"/>
</dbReference>
<evidence type="ECO:0000313" key="6">
    <source>
        <dbReference type="EMBL" id="MEK0253626.1"/>
    </source>
</evidence>
<dbReference type="RefSeq" id="WP_151723332.1">
    <property type="nucleotide sequence ID" value="NZ_BKGW01000078.1"/>
</dbReference>
<dbReference type="AlphaFoldDB" id="A0AAW5R8D7"/>
<dbReference type="EMBL" id="JBBMLE010000072">
    <property type="protein sequence ID" value="MEK0253626.1"/>
    <property type="molecule type" value="Genomic_DNA"/>
</dbReference>
<dbReference type="EMBL" id="JAHPRE010000028">
    <property type="protein sequence ID" value="MCU4396968.1"/>
    <property type="molecule type" value="Genomic_DNA"/>
</dbReference>
<evidence type="ECO:0000259" key="4">
    <source>
        <dbReference type="Pfam" id="PF17853"/>
    </source>
</evidence>
<name>A0AAW5R8D7_ACIJU</name>
<evidence type="ECO:0000259" key="2">
    <source>
        <dbReference type="Pfam" id="PF07905"/>
    </source>
</evidence>
<dbReference type="Pfam" id="PF17853">
    <property type="entry name" value="GGDEF_2"/>
    <property type="match status" value="1"/>
</dbReference>
<protein>
    <submittedName>
        <fullName evidence="5">PucR family transcriptional regulator ligand-binding domain-containing protein</fullName>
    </submittedName>
</protein>
<reference evidence="6 8" key="2">
    <citation type="submission" date="2024-03" db="EMBL/GenBank/DDBJ databases">
        <title>Cross-transmission of Acinetobacter junii carrying blaOXA-58 in a neonatal intensive care unit.</title>
        <authorList>
            <person name="Bour M."/>
            <person name="Potron A."/>
            <person name="Lecointe D."/>
        </authorList>
    </citation>
    <scope>NUCLEOTIDE SEQUENCE [LARGE SCALE GENOMIC DNA]</scope>
    <source>
        <strain evidence="6 8">21A3096 case 1</strain>
    </source>
</reference>
<dbReference type="Proteomes" id="UP001498501">
    <property type="component" value="Unassembled WGS sequence"/>
</dbReference>